<evidence type="ECO:0000256" key="2">
    <source>
        <dbReference type="ARBA" id="ARBA00022967"/>
    </source>
</evidence>
<dbReference type="GO" id="GO:0055052">
    <property type="term" value="C:ATP-binding cassette (ABC) transporter complex, substrate-binding subunit-containing"/>
    <property type="evidence" value="ECO:0007669"/>
    <property type="project" value="TreeGrafter"/>
</dbReference>
<dbReference type="PANTHER" id="PTHR43875:SF15">
    <property type="entry name" value="TREHALOSE IMPORT ATP-BINDING PROTEIN SUGC"/>
    <property type="match status" value="1"/>
</dbReference>
<proteinExistence type="predicted"/>
<accession>A0A2R6AH37</accession>
<organism evidence="4 5">
    <name type="scientific">Candidatus Marsarchaeota G2 archaeon OSP_D</name>
    <dbReference type="NCBI Taxonomy" id="1978157"/>
    <lineage>
        <taxon>Archaea</taxon>
        <taxon>Candidatus Marsarchaeota</taxon>
        <taxon>Candidatus Marsarchaeota group 2</taxon>
    </lineage>
</organism>
<gene>
    <name evidence="4" type="ORF">B9Q03_12155</name>
</gene>
<sequence>MSHDQSKALSISDRIAVMNRGRVMQVGSPRELYESPGNEFVASFIGSPPLNLLDVHSGVPFKLPVSFNGGLRQGGYKTRSNTFG</sequence>
<dbReference type="Gene3D" id="2.40.50.100">
    <property type="match status" value="1"/>
</dbReference>
<dbReference type="SUPFAM" id="SSF52540">
    <property type="entry name" value="P-loop containing nucleoside triphosphate hydrolases"/>
    <property type="match status" value="1"/>
</dbReference>
<keyword evidence="1" id="KW-1003">Cell membrane</keyword>
<dbReference type="AlphaFoldDB" id="A0A2R6AH37"/>
<evidence type="ECO:0000313" key="5">
    <source>
        <dbReference type="Proteomes" id="UP000240322"/>
    </source>
</evidence>
<dbReference type="InterPro" id="IPR047641">
    <property type="entry name" value="ABC_transpr_MalK/UgpC-like"/>
</dbReference>
<reference evidence="4 5" key="1">
    <citation type="submission" date="2017-04" db="EMBL/GenBank/DDBJ databases">
        <title>Novel microbial lineages endemic to geothermal iron-oxide mats fill important gaps in the evolutionary history of Archaea.</title>
        <authorList>
            <person name="Jay Z.J."/>
            <person name="Beam J.P."/>
            <person name="Dlakic M."/>
            <person name="Rusch D.B."/>
            <person name="Kozubal M.A."/>
            <person name="Inskeep W.P."/>
        </authorList>
    </citation>
    <scope>NUCLEOTIDE SEQUENCE [LARGE SCALE GENOMIC DNA]</scope>
    <source>
        <strain evidence="4">OSP_D</strain>
    </source>
</reference>
<keyword evidence="2" id="KW-1278">Translocase</keyword>
<evidence type="ECO:0000256" key="1">
    <source>
        <dbReference type="ARBA" id="ARBA00022475"/>
    </source>
</evidence>
<dbReference type="InterPro" id="IPR027417">
    <property type="entry name" value="P-loop_NTPase"/>
</dbReference>
<dbReference type="PANTHER" id="PTHR43875">
    <property type="entry name" value="MALTODEXTRIN IMPORT ATP-BINDING PROTEIN MSMX"/>
    <property type="match status" value="1"/>
</dbReference>
<protein>
    <submittedName>
        <fullName evidence="4">Uncharacterized protein</fullName>
    </submittedName>
</protein>
<comment type="caution">
    <text evidence="4">The sequence shown here is derived from an EMBL/GenBank/DDBJ whole genome shotgun (WGS) entry which is preliminary data.</text>
</comment>
<dbReference type="EMBL" id="NEXE01000231">
    <property type="protein sequence ID" value="PSN85694.1"/>
    <property type="molecule type" value="Genomic_DNA"/>
</dbReference>
<dbReference type="Proteomes" id="UP000240322">
    <property type="component" value="Unassembled WGS sequence"/>
</dbReference>
<name>A0A2R6AH37_9ARCH</name>
<evidence type="ECO:0000256" key="3">
    <source>
        <dbReference type="ARBA" id="ARBA00023136"/>
    </source>
</evidence>
<keyword evidence="3" id="KW-0472">Membrane</keyword>
<evidence type="ECO:0000313" key="4">
    <source>
        <dbReference type="EMBL" id="PSN85694.1"/>
    </source>
</evidence>
<dbReference type="GO" id="GO:0016887">
    <property type="term" value="F:ATP hydrolysis activity"/>
    <property type="evidence" value="ECO:0007669"/>
    <property type="project" value="InterPro"/>
</dbReference>